<dbReference type="PANTHER" id="PTHR33841:SF1">
    <property type="entry name" value="DNA METHYLTRANSFERASE A"/>
    <property type="match status" value="1"/>
</dbReference>
<keyword evidence="2" id="KW-0489">Methyltransferase</keyword>
<comment type="catalytic activity">
    <reaction evidence="7">
        <text>a 2'-deoxyadenosine in DNA + S-adenosyl-L-methionine = an N(6)-methyl-2'-deoxyadenosine in DNA + S-adenosyl-L-homocysteine + H(+)</text>
        <dbReference type="Rhea" id="RHEA:15197"/>
        <dbReference type="Rhea" id="RHEA-COMP:12418"/>
        <dbReference type="Rhea" id="RHEA-COMP:12419"/>
        <dbReference type="ChEBI" id="CHEBI:15378"/>
        <dbReference type="ChEBI" id="CHEBI:57856"/>
        <dbReference type="ChEBI" id="CHEBI:59789"/>
        <dbReference type="ChEBI" id="CHEBI:90615"/>
        <dbReference type="ChEBI" id="CHEBI:90616"/>
        <dbReference type="EC" id="2.1.1.72"/>
    </reaction>
</comment>
<accession>A0A2M7SDX3</accession>
<keyword evidence="5" id="KW-0680">Restriction system</keyword>
<dbReference type="Pfam" id="PF07669">
    <property type="entry name" value="Eco57I"/>
    <property type="match status" value="1"/>
</dbReference>
<feature type="domain" description="Type II methyltransferase M.TaqI-like" evidence="8">
    <location>
        <begin position="99"/>
        <end position="275"/>
    </location>
</feature>
<feature type="non-terminal residue" evidence="10">
    <location>
        <position position="1"/>
    </location>
</feature>
<evidence type="ECO:0000256" key="1">
    <source>
        <dbReference type="ARBA" id="ARBA00011900"/>
    </source>
</evidence>
<comment type="caution">
    <text evidence="10">The sequence shown here is derived from an EMBL/GenBank/DDBJ whole genome shotgun (WGS) entry which is preliminary data.</text>
</comment>
<dbReference type="Gene3D" id="3.40.50.150">
    <property type="entry name" value="Vaccinia Virus protein VP39"/>
    <property type="match status" value="1"/>
</dbReference>
<dbReference type="GO" id="GO:0009307">
    <property type="term" value="P:DNA restriction-modification system"/>
    <property type="evidence" value="ECO:0007669"/>
    <property type="project" value="UniProtKB-KW"/>
</dbReference>
<dbReference type="InterPro" id="IPR002052">
    <property type="entry name" value="DNA_methylase_N6_adenine_CS"/>
</dbReference>
<dbReference type="AlphaFoldDB" id="A0A2M7SDX3"/>
<protein>
    <recommendedName>
        <fullName evidence="1">site-specific DNA-methyltransferase (adenine-specific)</fullName>
        <ecNumber evidence="1">2.1.1.72</ecNumber>
    </recommendedName>
</protein>
<evidence type="ECO:0000256" key="5">
    <source>
        <dbReference type="ARBA" id="ARBA00022747"/>
    </source>
</evidence>
<dbReference type="PANTHER" id="PTHR33841">
    <property type="entry name" value="DNA METHYLTRANSFERASE YEEA-RELATED"/>
    <property type="match status" value="1"/>
</dbReference>
<dbReference type="GO" id="GO:0032259">
    <property type="term" value="P:methylation"/>
    <property type="evidence" value="ECO:0007669"/>
    <property type="project" value="UniProtKB-KW"/>
</dbReference>
<keyword evidence="3" id="KW-0808">Transferase</keyword>
<reference evidence="11" key="1">
    <citation type="submission" date="2017-09" db="EMBL/GenBank/DDBJ databases">
        <title>Depth-based differentiation of microbial function through sediment-hosted aquifers and enrichment of novel symbionts in the deep terrestrial subsurface.</title>
        <authorList>
            <person name="Probst A.J."/>
            <person name="Ladd B."/>
            <person name="Jarett J.K."/>
            <person name="Geller-Mcgrath D.E."/>
            <person name="Sieber C.M.K."/>
            <person name="Emerson J.B."/>
            <person name="Anantharaman K."/>
            <person name="Thomas B.C."/>
            <person name="Malmstrom R."/>
            <person name="Stieglmeier M."/>
            <person name="Klingl A."/>
            <person name="Woyke T."/>
            <person name="Ryan C.M."/>
            <person name="Banfield J.F."/>
        </authorList>
    </citation>
    <scope>NUCLEOTIDE SEQUENCE [LARGE SCALE GENOMIC DNA]</scope>
</reference>
<evidence type="ECO:0000313" key="10">
    <source>
        <dbReference type="EMBL" id="PIZ17681.1"/>
    </source>
</evidence>
<dbReference type="InterPro" id="IPR029063">
    <property type="entry name" value="SAM-dependent_MTases_sf"/>
</dbReference>
<keyword evidence="4" id="KW-0949">S-adenosyl-L-methionine</keyword>
<dbReference type="PRINTS" id="PR00507">
    <property type="entry name" value="N12N6MTFRASE"/>
</dbReference>
<dbReference type="GO" id="GO:0009007">
    <property type="term" value="F:site-specific DNA-methyltransferase (adenine-specific) activity"/>
    <property type="evidence" value="ECO:0007669"/>
    <property type="project" value="UniProtKB-EC"/>
</dbReference>
<evidence type="ECO:0000256" key="2">
    <source>
        <dbReference type="ARBA" id="ARBA00022603"/>
    </source>
</evidence>
<dbReference type="InterPro" id="IPR011639">
    <property type="entry name" value="MethylTrfase_TaqI-like_dom"/>
</dbReference>
<evidence type="ECO:0000256" key="6">
    <source>
        <dbReference type="ARBA" id="ARBA00023125"/>
    </source>
</evidence>
<feature type="domain" description="TaqI-like C-terminal specificity" evidence="9">
    <location>
        <begin position="383"/>
        <end position="501"/>
    </location>
</feature>
<dbReference type="InterPro" id="IPR050953">
    <property type="entry name" value="N4_N6_ade-DNA_methylase"/>
</dbReference>
<dbReference type="Proteomes" id="UP000229307">
    <property type="component" value="Unassembled WGS sequence"/>
</dbReference>
<dbReference type="Gene3D" id="3.90.220.10">
    <property type="entry name" value="Adenine-n6-DNA-methyltransferase Taqi, Chain A, domain 2"/>
    <property type="match status" value="1"/>
</dbReference>
<dbReference type="InterPro" id="IPR025931">
    <property type="entry name" value="TaqI_C"/>
</dbReference>
<evidence type="ECO:0000259" key="9">
    <source>
        <dbReference type="Pfam" id="PF12950"/>
    </source>
</evidence>
<sequence length="575" mass="67081">DVRKAGGIYYTPEYIVDYIVKNTVGKLLQELSPAKIKKIRILDPACGSGSFLIRAYEEMLNWYLNQKKQEKSTERQLDIKQEEAVIRLTIQEKAKILREHIFGVDIDEQAVGVTKLSLMLKMLEGEYGIVAGTSLLPMLGKNIKCGNSLISGDTLELKKYFGDNWYKVNPFNWEEQFRSIMVDEGGFDVVIGNPPYVVVKGGRYTGFEESKSVIDYYKQNYKCVEQQINVYVAFLELSYNVLRKNGFVGMIVPNTLLTNDYCEAIRQLFLHNTKIFCLNNEGRVFKSAVVEGLIIISKRDIVKRNEIITKFANRTNYVDQTTFLNFYKSRFLIHLTKNSISLINKCLRNTKQLSELYEVWRGLTTGDDKKFLTKKKINEKYKKVVQGKQISRYYTEEDELYVYYSVSQLDRPRQSRIFEVEEKLISKFVGKDLEFSYDNKRLYALNTTCVIFPLRQTSEKIKYILGLLNSKLLNFYFQQVFTDYRDIFPIVKSGYLEQLPIRTIDFSNSSEKKFHDELVSLVGIILELNKRIQSAKGSEKEQIQRQIEKIDKEIDEIVYKLYEITEEEKKIIEEG</sequence>
<proteinExistence type="predicted"/>
<organism evidence="10 11">
    <name type="scientific">Candidatus Desantisbacteria bacterium CG_4_10_14_0_8_um_filter_48_22</name>
    <dbReference type="NCBI Taxonomy" id="1974543"/>
    <lineage>
        <taxon>Bacteria</taxon>
        <taxon>Candidatus Desantisiibacteriota</taxon>
    </lineage>
</organism>
<dbReference type="Pfam" id="PF12950">
    <property type="entry name" value="TaqI_C"/>
    <property type="match status" value="1"/>
</dbReference>
<evidence type="ECO:0000256" key="7">
    <source>
        <dbReference type="ARBA" id="ARBA00047942"/>
    </source>
</evidence>
<dbReference type="SUPFAM" id="SSF53335">
    <property type="entry name" value="S-adenosyl-L-methionine-dependent methyltransferases"/>
    <property type="match status" value="1"/>
</dbReference>
<dbReference type="GO" id="GO:0003677">
    <property type="term" value="F:DNA binding"/>
    <property type="evidence" value="ECO:0007669"/>
    <property type="project" value="UniProtKB-KW"/>
</dbReference>
<keyword evidence="6" id="KW-0238">DNA-binding</keyword>
<dbReference type="EMBL" id="PFMR01000093">
    <property type="protein sequence ID" value="PIZ17681.1"/>
    <property type="molecule type" value="Genomic_DNA"/>
</dbReference>
<evidence type="ECO:0000259" key="8">
    <source>
        <dbReference type="Pfam" id="PF07669"/>
    </source>
</evidence>
<dbReference type="PROSITE" id="PS00092">
    <property type="entry name" value="N6_MTASE"/>
    <property type="match status" value="1"/>
</dbReference>
<name>A0A2M7SDX3_9BACT</name>
<evidence type="ECO:0000256" key="3">
    <source>
        <dbReference type="ARBA" id="ARBA00022679"/>
    </source>
</evidence>
<dbReference type="EC" id="2.1.1.72" evidence="1"/>
<gene>
    <name evidence="10" type="ORF">COY52_03345</name>
</gene>
<evidence type="ECO:0000313" key="11">
    <source>
        <dbReference type="Proteomes" id="UP000229307"/>
    </source>
</evidence>
<evidence type="ECO:0000256" key="4">
    <source>
        <dbReference type="ARBA" id="ARBA00022691"/>
    </source>
</evidence>
<dbReference type="InterPro" id="IPR023135">
    <property type="entry name" value="N6_DNA_MeTrfase_TaqI_C"/>
</dbReference>